<dbReference type="InterPro" id="IPR041110">
    <property type="entry name" value="PBECR2"/>
</dbReference>
<name>A0A0F8ZNU6_9ZZZZ</name>
<proteinExistence type="predicted"/>
<comment type="caution">
    <text evidence="2">The sequence shown here is derived from an EMBL/GenBank/DDBJ whole genome shotgun (WGS) entry which is preliminary data.</text>
</comment>
<reference evidence="2" key="1">
    <citation type="journal article" date="2015" name="Nature">
        <title>Complex archaea that bridge the gap between prokaryotes and eukaryotes.</title>
        <authorList>
            <person name="Spang A."/>
            <person name="Saw J.H."/>
            <person name="Jorgensen S.L."/>
            <person name="Zaremba-Niedzwiedzka K."/>
            <person name="Martijn J."/>
            <person name="Lind A.E."/>
            <person name="van Eijk R."/>
            <person name="Schleper C."/>
            <person name="Guy L."/>
            <person name="Ettema T.J."/>
        </authorList>
    </citation>
    <scope>NUCLEOTIDE SEQUENCE</scope>
</reference>
<sequence>MDKYIFGVTDKTGREIHLSKERWRHIKEEHPLVEEEEIKQTLTNPLKIIQKSKNKHFYYQYFKYKNLPYRYLKVIVRYLNGKGFVITAHFVKRVI</sequence>
<dbReference type="EMBL" id="LAZR01046879">
    <property type="protein sequence ID" value="KKK95513.1"/>
    <property type="molecule type" value="Genomic_DNA"/>
</dbReference>
<evidence type="ECO:0000313" key="2">
    <source>
        <dbReference type="EMBL" id="KKK95513.1"/>
    </source>
</evidence>
<dbReference type="AlphaFoldDB" id="A0A0F8ZNU6"/>
<evidence type="ECO:0000259" key="1">
    <source>
        <dbReference type="Pfam" id="PF18810"/>
    </source>
</evidence>
<accession>A0A0F8ZNU6</accession>
<organism evidence="2">
    <name type="scientific">marine sediment metagenome</name>
    <dbReference type="NCBI Taxonomy" id="412755"/>
    <lineage>
        <taxon>unclassified sequences</taxon>
        <taxon>metagenomes</taxon>
        <taxon>ecological metagenomes</taxon>
    </lineage>
</organism>
<gene>
    <name evidence="2" type="ORF">LCGC14_2672040</name>
</gene>
<protein>
    <recommendedName>
        <fullName evidence="1">Phage-Barnase-EndoU-ColicinE5/D-RelE like nuclease 2 domain-containing protein</fullName>
    </recommendedName>
</protein>
<dbReference type="Pfam" id="PF18810">
    <property type="entry name" value="PBECR2"/>
    <property type="match status" value="1"/>
</dbReference>
<feature type="domain" description="Phage-Barnase-EndoU-ColicinE5/D-RelE like nuclease 2" evidence="1">
    <location>
        <begin position="8"/>
        <end position="90"/>
    </location>
</feature>